<dbReference type="HOGENOM" id="CLU_2799320_0_0_1"/>
<dbReference type="AlphaFoldDB" id="Q54LE1"/>
<dbReference type="InParanoid" id="Q54LE1"/>
<keyword evidence="2" id="KW-1185">Reference proteome</keyword>
<accession>Q54LE1</accession>
<dbReference type="PhylomeDB" id="Q54LE1"/>
<dbReference type="Proteomes" id="UP000002195">
    <property type="component" value="Unassembled WGS sequence"/>
</dbReference>
<dbReference type="PaxDb" id="44689-DDB0266575"/>
<evidence type="ECO:0000313" key="1">
    <source>
        <dbReference type="EMBL" id="EAL64098.1"/>
    </source>
</evidence>
<dbReference type="KEGG" id="ddi:DDB_G0286685"/>
<dbReference type="FunCoup" id="Q54LE1">
    <property type="interactions" value="362"/>
</dbReference>
<comment type="caution">
    <text evidence="1">The sequence shown here is derived from an EMBL/GenBank/DDBJ whole genome shotgun (WGS) entry which is preliminary data.</text>
</comment>
<organism evidence="1 2">
    <name type="scientific">Dictyostelium discoideum</name>
    <name type="common">Social amoeba</name>
    <dbReference type="NCBI Taxonomy" id="44689"/>
    <lineage>
        <taxon>Eukaryota</taxon>
        <taxon>Amoebozoa</taxon>
        <taxon>Evosea</taxon>
        <taxon>Eumycetozoa</taxon>
        <taxon>Dictyostelia</taxon>
        <taxon>Dictyosteliales</taxon>
        <taxon>Dictyosteliaceae</taxon>
        <taxon>Dictyostelium</taxon>
    </lineage>
</organism>
<dbReference type="OMA" id="YKQMTAS"/>
<dbReference type="dictyBase" id="DDB_G0286685"/>
<protein>
    <submittedName>
        <fullName evidence="1">Uncharacterized protein</fullName>
    </submittedName>
</protein>
<dbReference type="GeneID" id="8625761"/>
<dbReference type="VEuPathDB" id="AmoebaDB:DDB_G0286685"/>
<name>Q54LE1_DICDI</name>
<sequence>MTLISSISSIGSIQNGNSLNKTISVNSSNTKGMTSSFGGNQSTSLINADIMANLLGLLGIHIKAKVL</sequence>
<dbReference type="RefSeq" id="XP_637620.1">
    <property type="nucleotide sequence ID" value="XM_632528.1"/>
</dbReference>
<proteinExistence type="predicted"/>
<evidence type="ECO:0000313" key="2">
    <source>
        <dbReference type="Proteomes" id="UP000002195"/>
    </source>
</evidence>
<gene>
    <name evidence="1" type="ORF">DDB_G0286685</name>
</gene>
<reference evidence="1 2" key="1">
    <citation type="journal article" date="2005" name="Nature">
        <title>The genome of the social amoeba Dictyostelium discoideum.</title>
        <authorList>
            <consortium name="The Dictyostelium discoideum Sequencing Consortium"/>
            <person name="Eichinger L."/>
            <person name="Pachebat J.A."/>
            <person name="Glockner G."/>
            <person name="Rajandream M.A."/>
            <person name="Sucgang R."/>
            <person name="Berriman M."/>
            <person name="Song J."/>
            <person name="Olsen R."/>
            <person name="Szafranski K."/>
            <person name="Xu Q."/>
            <person name="Tunggal B."/>
            <person name="Kummerfeld S."/>
            <person name="Madera M."/>
            <person name="Konfortov B.A."/>
            <person name="Rivero F."/>
            <person name="Bankier A.T."/>
            <person name="Lehmann R."/>
            <person name="Hamlin N."/>
            <person name="Davies R."/>
            <person name="Gaudet P."/>
            <person name="Fey P."/>
            <person name="Pilcher K."/>
            <person name="Chen G."/>
            <person name="Saunders D."/>
            <person name="Sodergren E."/>
            <person name="Davis P."/>
            <person name="Kerhornou A."/>
            <person name="Nie X."/>
            <person name="Hall N."/>
            <person name="Anjard C."/>
            <person name="Hemphill L."/>
            <person name="Bason N."/>
            <person name="Farbrother P."/>
            <person name="Desany B."/>
            <person name="Just E."/>
            <person name="Morio T."/>
            <person name="Rost R."/>
            <person name="Churcher C."/>
            <person name="Cooper J."/>
            <person name="Haydock S."/>
            <person name="van Driessche N."/>
            <person name="Cronin A."/>
            <person name="Goodhead I."/>
            <person name="Muzny D."/>
            <person name="Mourier T."/>
            <person name="Pain A."/>
            <person name="Lu M."/>
            <person name="Harper D."/>
            <person name="Lindsay R."/>
            <person name="Hauser H."/>
            <person name="James K."/>
            <person name="Quiles M."/>
            <person name="Madan Babu M."/>
            <person name="Saito T."/>
            <person name="Buchrieser C."/>
            <person name="Wardroper A."/>
            <person name="Felder M."/>
            <person name="Thangavelu M."/>
            <person name="Johnson D."/>
            <person name="Knights A."/>
            <person name="Loulseged H."/>
            <person name="Mungall K."/>
            <person name="Oliver K."/>
            <person name="Price C."/>
            <person name="Quail M.A."/>
            <person name="Urushihara H."/>
            <person name="Hernandez J."/>
            <person name="Rabbinowitsch E."/>
            <person name="Steffen D."/>
            <person name="Sanders M."/>
            <person name="Ma J."/>
            <person name="Kohara Y."/>
            <person name="Sharp S."/>
            <person name="Simmonds M."/>
            <person name="Spiegler S."/>
            <person name="Tivey A."/>
            <person name="Sugano S."/>
            <person name="White B."/>
            <person name="Walker D."/>
            <person name="Woodward J."/>
            <person name="Winckler T."/>
            <person name="Tanaka Y."/>
            <person name="Shaulsky G."/>
            <person name="Schleicher M."/>
            <person name="Weinstock G."/>
            <person name="Rosenthal A."/>
            <person name="Cox E.C."/>
            <person name="Chisholm R.L."/>
            <person name="Gibbs R."/>
            <person name="Loomis W.F."/>
            <person name="Platzer M."/>
            <person name="Kay R.R."/>
            <person name="Williams J."/>
            <person name="Dear P.H."/>
            <person name="Noegel A.A."/>
            <person name="Barrell B."/>
            <person name="Kuspa A."/>
        </authorList>
    </citation>
    <scope>NUCLEOTIDE SEQUENCE [LARGE SCALE GENOMIC DNA]</scope>
    <source>
        <strain evidence="1 2">AX4</strain>
    </source>
</reference>
<dbReference type="EMBL" id="AAFI02000089">
    <property type="protein sequence ID" value="EAL64098.1"/>
    <property type="molecule type" value="Genomic_DNA"/>
</dbReference>